<organism evidence="2 3">
    <name type="scientific">Pullulanibacillus pueri</name>
    <dbReference type="NCBI Taxonomy" id="1437324"/>
    <lineage>
        <taxon>Bacteria</taxon>
        <taxon>Bacillati</taxon>
        <taxon>Bacillota</taxon>
        <taxon>Bacilli</taxon>
        <taxon>Bacillales</taxon>
        <taxon>Sporolactobacillaceae</taxon>
        <taxon>Pullulanibacillus</taxon>
    </lineage>
</organism>
<dbReference type="EMBL" id="BMFV01000006">
    <property type="protein sequence ID" value="GGH78174.1"/>
    <property type="molecule type" value="Genomic_DNA"/>
</dbReference>
<keyword evidence="3" id="KW-1185">Reference proteome</keyword>
<evidence type="ECO:0000313" key="2">
    <source>
        <dbReference type="EMBL" id="GGH78174.1"/>
    </source>
</evidence>
<name>A0A8J2ZU02_9BACL</name>
<dbReference type="Pfam" id="PF00491">
    <property type="entry name" value="Arginase"/>
    <property type="match status" value="1"/>
</dbReference>
<sequence>MNHPKVTLLNLDGTYETQRQLQKLYDCQSIELSDIKGKNLYCDDLAFQQLTTRIAAHPVTPITLLGSGNYHYLSYYYLSQIQDPFTLILIDHHTDMYEQEQWLTCGSWVARALRTLPQLDQVIMVGVEPDSITSIQEDLRSRVHLLEEHTLKKDLYNLNALMTTSSIYLSIDKDAFSEAVVKTNWSQGCLTLDSIQPLLSYLTQHFNLIGTDICGEWPVAPEKRLLSMNQIYIQKNEKANLDLIHRIQHTFFDSDGITRSRQAEPL</sequence>
<evidence type="ECO:0000313" key="3">
    <source>
        <dbReference type="Proteomes" id="UP000656813"/>
    </source>
</evidence>
<dbReference type="InterPro" id="IPR006035">
    <property type="entry name" value="Ureohydrolase"/>
</dbReference>
<dbReference type="GO" id="GO:0046872">
    <property type="term" value="F:metal ion binding"/>
    <property type="evidence" value="ECO:0007669"/>
    <property type="project" value="InterPro"/>
</dbReference>
<dbReference type="PROSITE" id="PS51409">
    <property type="entry name" value="ARGINASE_2"/>
    <property type="match status" value="1"/>
</dbReference>
<proteinExistence type="inferred from homology"/>
<dbReference type="InterPro" id="IPR023696">
    <property type="entry name" value="Ureohydrolase_dom_sf"/>
</dbReference>
<comment type="similarity">
    <text evidence="1">Belongs to the arginase family.</text>
</comment>
<comment type="caution">
    <text evidence="2">The sequence shown here is derived from an EMBL/GenBank/DDBJ whole genome shotgun (WGS) entry which is preliminary data.</text>
</comment>
<dbReference type="GO" id="GO:0008783">
    <property type="term" value="F:agmatinase activity"/>
    <property type="evidence" value="ECO:0007669"/>
    <property type="project" value="TreeGrafter"/>
</dbReference>
<gene>
    <name evidence="2" type="ORF">GCM10007096_11190</name>
</gene>
<dbReference type="SUPFAM" id="SSF52768">
    <property type="entry name" value="Arginase/deacetylase"/>
    <property type="match status" value="1"/>
</dbReference>
<dbReference type="PANTHER" id="PTHR11358:SF41">
    <property type="entry name" value="ARGINASE"/>
    <property type="match status" value="1"/>
</dbReference>
<protein>
    <submittedName>
        <fullName evidence="2">Arginase</fullName>
    </submittedName>
</protein>
<dbReference type="Proteomes" id="UP000656813">
    <property type="component" value="Unassembled WGS sequence"/>
</dbReference>
<dbReference type="GO" id="GO:0033389">
    <property type="term" value="P:putrescine biosynthetic process from arginine, via agmatine"/>
    <property type="evidence" value="ECO:0007669"/>
    <property type="project" value="TreeGrafter"/>
</dbReference>
<dbReference type="AlphaFoldDB" id="A0A8J2ZU02"/>
<dbReference type="PANTHER" id="PTHR11358">
    <property type="entry name" value="ARGINASE/AGMATINASE"/>
    <property type="match status" value="1"/>
</dbReference>
<reference evidence="2" key="2">
    <citation type="submission" date="2020-09" db="EMBL/GenBank/DDBJ databases">
        <authorList>
            <person name="Sun Q."/>
            <person name="Zhou Y."/>
        </authorList>
    </citation>
    <scope>NUCLEOTIDE SEQUENCE</scope>
    <source>
        <strain evidence="2">CGMCC 1.12777</strain>
    </source>
</reference>
<evidence type="ECO:0000256" key="1">
    <source>
        <dbReference type="PROSITE-ProRule" id="PRU00742"/>
    </source>
</evidence>
<reference evidence="2" key="1">
    <citation type="journal article" date="2014" name="Int. J. Syst. Evol. Microbiol.">
        <title>Complete genome sequence of Corynebacterium casei LMG S-19264T (=DSM 44701T), isolated from a smear-ripened cheese.</title>
        <authorList>
            <consortium name="US DOE Joint Genome Institute (JGI-PGF)"/>
            <person name="Walter F."/>
            <person name="Albersmeier A."/>
            <person name="Kalinowski J."/>
            <person name="Ruckert C."/>
        </authorList>
    </citation>
    <scope>NUCLEOTIDE SEQUENCE</scope>
    <source>
        <strain evidence="2">CGMCC 1.12777</strain>
    </source>
</reference>
<accession>A0A8J2ZU02</accession>
<dbReference type="Gene3D" id="3.40.800.10">
    <property type="entry name" value="Ureohydrolase domain"/>
    <property type="match status" value="1"/>
</dbReference>